<comment type="subcellular location">
    <subcellularLocation>
        <location evidence="1">Cell membrane</location>
        <topology evidence="1">Multi-pass membrane protein</topology>
    </subcellularLocation>
</comment>
<keyword evidence="5 14" id="KW-0812">Transmembrane</keyword>
<feature type="transmembrane region" description="Helical" evidence="14">
    <location>
        <begin position="12"/>
        <end position="35"/>
    </location>
</feature>
<sequence>MSCFISGGLAAVIYTDTLQTIIMVIGSFILMGFAFNEVGGYENFQDRYMTAIPSVTGNISEKCYQPRRDAFHLFRDPLTGDLPWPGMVFGLTIQATWYWCSDQVIVQRCLSAKNLSHVKGGCILCGYLKLLPMFLMVFPGMISRILYSDVVACVDPDECQKYCGATVGCTNIAYPKLVVDLMPNGLRGLMLSVMMASLMSSLTSVFNSASTLFTMDIYTKIRPYSKERELMIAGRVFILVLIGISIAWIPVLQSAQSGQLYDYIQSITSYLTPPVAAVFMLAIFCKRVNESGAFYGLIIGLPIGLSRMITEFAYGTGSCVNPSNCPDIICGVHYLYFGMILFLVSCIIIVGVSLMTKPIDDKHLYRLCWSLRNRTEERVDIDPDNWVNNEEEDDKFQHEEPEEEPGFCKKAIMCFCGLEETKAPKLSPEEEAELKKQLTDTSEKPLWRNIVNINGIILLCVAVFFHGYFG</sequence>
<organism evidence="15 16">
    <name type="scientific">Ameca splendens</name>
    <dbReference type="NCBI Taxonomy" id="208324"/>
    <lineage>
        <taxon>Eukaryota</taxon>
        <taxon>Metazoa</taxon>
        <taxon>Chordata</taxon>
        <taxon>Craniata</taxon>
        <taxon>Vertebrata</taxon>
        <taxon>Euteleostomi</taxon>
        <taxon>Actinopterygii</taxon>
        <taxon>Neopterygii</taxon>
        <taxon>Teleostei</taxon>
        <taxon>Neoteleostei</taxon>
        <taxon>Acanthomorphata</taxon>
        <taxon>Ovalentaria</taxon>
        <taxon>Atherinomorphae</taxon>
        <taxon>Cyprinodontiformes</taxon>
        <taxon>Goodeidae</taxon>
        <taxon>Ameca</taxon>
    </lineage>
</organism>
<feature type="transmembrane region" description="Helical" evidence="14">
    <location>
        <begin position="263"/>
        <end position="285"/>
    </location>
</feature>
<dbReference type="PANTHER" id="PTHR11819">
    <property type="entry name" value="SOLUTE CARRIER FAMILY 5"/>
    <property type="match status" value="1"/>
</dbReference>
<feature type="transmembrane region" description="Helical" evidence="14">
    <location>
        <begin position="230"/>
        <end position="251"/>
    </location>
</feature>
<evidence type="ECO:0000313" key="16">
    <source>
        <dbReference type="Proteomes" id="UP001469553"/>
    </source>
</evidence>
<comment type="caution">
    <text evidence="15">The sequence shown here is derived from an EMBL/GenBank/DDBJ whole genome shotgun (WGS) entry which is preliminary data.</text>
</comment>
<evidence type="ECO:0000256" key="3">
    <source>
        <dbReference type="ARBA" id="ARBA00022448"/>
    </source>
</evidence>
<evidence type="ECO:0000256" key="10">
    <source>
        <dbReference type="ARBA" id="ARBA00023136"/>
    </source>
</evidence>
<evidence type="ECO:0000256" key="1">
    <source>
        <dbReference type="ARBA" id="ARBA00004651"/>
    </source>
</evidence>
<evidence type="ECO:0000256" key="13">
    <source>
        <dbReference type="RuleBase" id="RU362091"/>
    </source>
</evidence>
<feature type="transmembrane region" description="Helical" evidence="14">
    <location>
        <begin position="292"/>
        <end position="314"/>
    </location>
</feature>
<dbReference type="Pfam" id="PF00474">
    <property type="entry name" value="SSF"/>
    <property type="match status" value="1"/>
</dbReference>
<dbReference type="InterPro" id="IPR038377">
    <property type="entry name" value="Na/Glc_symporter_sf"/>
</dbReference>
<evidence type="ECO:0000256" key="9">
    <source>
        <dbReference type="ARBA" id="ARBA00023065"/>
    </source>
</evidence>
<evidence type="ECO:0000256" key="12">
    <source>
        <dbReference type="ARBA" id="ARBA00023201"/>
    </source>
</evidence>
<evidence type="ECO:0000256" key="8">
    <source>
        <dbReference type="ARBA" id="ARBA00023053"/>
    </source>
</evidence>
<dbReference type="InterPro" id="IPR001734">
    <property type="entry name" value="Na/solute_symporter"/>
</dbReference>
<reference evidence="15 16" key="1">
    <citation type="submission" date="2021-06" db="EMBL/GenBank/DDBJ databases">
        <authorList>
            <person name="Palmer J.M."/>
        </authorList>
    </citation>
    <scope>NUCLEOTIDE SEQUENCE [LARGE SCALE GENOMIC DNA]</scope>
    <source>
        <strain evidence="15 16">AS_MEX2019</strain>
        <tissue evidence="15">Muscle</tissue>
    </source>
</reference>
<dbReference type="Proteomes" id="UP001469553">
    <property type="component" value="Unassembled WGS sequence"/>
</dbReference>
<protein>
    <submittedName>
        <fullName evidence="15">Sodium/glucose cotransporter 1</fullName>
    </submittedName>
</protein>
<name>A0ABV0XFU6_9TELE</name>
<keyword evidence="6" id="KW-0769">Symport</keyword>
<keyword evidence="16" id="KW-1185">Reference proteome</keyword>
<dbReference type="PROSITE" id="PS50283">
    <property type="entry name" value="NA_SOLUT_SYMP_3"/>
    <property type="match status" value="1"/>
</dbReference>
<evidence type="ECO:0000256" key="4">
    <source>
        <dbReference type="ARBA" id="ARBA00022475"/>
    </source>
</evidence>
<evidence type="ECO:0000256" key="11">
    <source>
        <dbReference type="ARBA" id="ARBA00023180"/>
    </source>
</evidence>
<keyword evidence="11" id="KW-0325">Glycoprotein</keyword>
<keyword evidence="3" id="KW-0813">Transport</keyword>
<gene>
    <name evidence="15" type="primary">SLC5A1_2</name>
    <name evidence="15" type="ORF">AMECASPLE_018496</name>
</gene>
<keyword evidence="12" id="KW-0739">Sodium transport</keyword>
<dbReference type="EMBL" id="JAHRIP010001442">
    <property type="protein sequence ID" value="MEQ2280312.1"/>
    <property type="molecule type" value="Genomic_DNA"/>
</dbReference>
<dbReference type="NCBIfam" id="TIGR00813">
    <property type="entry name" value="sss"/>
    <property type="match status" value="1"/>
</dbReference>
<keyword evidence="9" id="KW-0406">Ion transport</keyword>
<dbReference type="PANTHER" id="PTHR11819:SF151">
    <property type="entry name" value="SODIUM_GLUCOSE COTRANSPORTER 1"/>
    <property type="match status" value="1"/>
</dbReference>
<evidence type="ECO:0000256" key="7">
    <source>
        <dbReference type="ARBA" id="ARBA00022989"/>
    </source>
</evidence>
<evidence type="ECO:0000256" key="6">
    <source>
        <dbReference type="ARBA" id="ARBA00022847"/>
    </source>
</evidence>
<evidence type="ECO:0000313" key="15">
    <source>
        <dbReference type="EMBL" id="MEQ2280312.1"/>
    </source>
</evidence>
<feature type="transmembrane region" description="Helical" evidence="14">
    <location>
        <begin position="189"/>
        <end position="209"/>
    </location>
</feature>
<evidence type="ECO:0000256" key="2">
    <source>
        <dbReference type="ARBA" id="ARBA00006434"/>
    </source>
</evidence>
<dbReference type="Gene3D" id="1.20.1730.10">
    <property type="entry name" value="Sodium/glucose cotransporter"/>
    <property type="match status" value="1"/>
</dbReference>
<feature type="transmembrane region" description="Helical" evidence="14">
    <location>
        <begin position="121"/>
        <end position="142"/>
    </location>
</feature>
<evidence type="ECO:0000256" key="14">
    <source>
        <dbReference type="SAM" id="Phobius"/>
    </source>
</evidence>
<feature type="transmembrane region" description="Helical" evidence="14">
    <location>
        <begin position="450"/>
        <end position="469"/>
    </location>
</feature>
<comment type="similarity">
    <text evidence="2 13">Belongs to the sodium:solute symporter (SSF) (TC 2.A.21) family.</text>
</comment>
<keyword evidence="7 14" id="KW-1133">Transmembrane helix</keyword>
<proteinExistence type="inferred from homology"/>
<keyword evidence="10 14" id="KW-0472">Membrane</keyword>
<accession>A0ABV0XFU6</accession>
<evidence type="ECO:0000256" key="5">
    <source>
        <dbReference type="ARBA" id="ARBA00022692"/>
    </source>
</evidence>
<feature type="transmembrane region" description="Helical" evidence="14">
    <location>
        <begin position="334"/>
        <end position="356"/>
    </location>
</feature>
<keyword evidence="8" id="KW-0915">Sodium</keyword>
<keyword evidence="4" id="KW-1003">Cell membrane</keyword>